<dbReference type="InterPro" id="IPR051906">
    <property type="entry name" value="TolC-like"/>
</dbReference>
<reference evidence="8" key="1">
    <citation type="submission" date="2019-08" db="EMBL/GenBank/DDBJ databases">
        <authorList>
            <person name="Kucharzyk K."/>
            <person name="Murdoch R.W."/>
            <person name="Higgins S."/>
            <person name="Loffler F."/>
        </authorList>
    </citation>
    <scope>NUCLEOTIDE SEQUENCE</scope>
</reference>
<organism evidence="8">
    <name type="scientific">bioreactor metagenome</name>
    <dbReference type="NCBI Taxonomy" id="1076179"/>
    <lineage>
        <taxon>unclassified sequences</taxon>
        <taxon>metagenomes</taxon>
        <taxon>ecological metagenomes</taxon>
    </lineage>
</organism>
<evidence type="ECO:0000256" key="4">
    <source>
        <dbReference type="ARBA" id="ARBA00022692"/>
    </source>
</evidence>
<feature type="coiled-coil region" evidence="7">
    <location>
        <begin position="132"/>
        <end position="180"/>
    </location>
</feature>
<evidence type="ECO:0000256" key="6">
    <source>
        <dbReference type="ARBA" id="ARBA00023237"/>
    </source>
</evidence>
<dbReference type="PANTHER" id="PTHR30026:SF20">
    <property type="entry name" value="OUTER MEMBRANE PROTEIN TOLC"/>
    <property type="match status" value="1"/>
</dbReference>
<dbReference type="Pfam" id="PF02321">
    <property type="entry name" value="OEP"/>
    <property type="match status" value="2"/>
</dbReference>
<keyword evidence="6" id="KW-0998">Cell outer membrane</keyword>
<keyword evidence="2" id="KW-0813">Transport</keyword>
<keyword evidence="4" id="KW-0812">Transmembrane</keyword>
<keyword evidence="3" id="KW-1134">Transmembrane beta strand</keyword>
<dbReference type="EMBL" id="VSSQ01000128">
    <property type="protein sequence ID" value="MPL79564.1"/>
    <property type="molecule type" value="Genomic_DNA"/>
</dbReference>
<accession>A0A644UKR6</accession>
<evidence type="ECO:0000256" key="1">
    <source>
        <dbReference type="ARBA" id="ARBA00004442"/>
    </source>
</evidence>
<dbReference type="GO" id="GO:0015562">
    <property type="term" value="F:efflux transmembrane transporter activity"/>
    <property type="evidence" value="ECO:0007669"/>
    <property type="project" value="InterPro"/>
</dbReference>
<keyword evidence="5" id="KW-0472">Membrane</keyword>
<keyword evidence="7" id="KW-0175">Coiled coil</keyword>
<comment type="caution">
    <text evidence="8">The sequence shown here is derived from an EMBL/GenBank/DDBJ whole genome shotgun (WGS) entry which is preliminary data.</text>
</comment>
<evidence type="ECO:0008006" key="9">
    <source>
        <dbReference type="Google" id="ProtNLM"/>
    </source>
</evidence>
<evidence type="ECO:0000256" key="7">
    <source>
        <dbReference type="SAM" id="Coils"/>
    </source>
</evidence>
<proteinExistence type="predicted"/>
<dbReference type="GO" id="GO:0009279">
    <property type="term" value="C:cell outer membrane"/>
    <property type="evidence" value="ECO:0007669"/>
    <property type="project" value="UniProtKB-SubCell"/>
</dbReference>
<evidence type="ECO:0000256" key="3">
    <source>
        <dbReference type="ARBA" id="ARBA00022452"/>
    </source>
</evidence>
<evidence type="ECO:0000256" key="5">
    <source>
        <dbReference type="ARBA" id="ARBA00023136"/>
    </source>
</evidence>
<name>A0A644UKR6_9ZZZZ</name>
<evidence type="ECO:0000256" key="2">
    <source>
        <dbReference type="ARBA" id="ARBA00022448"/>
    </source>
</evidence>
<dbReference type="GO" id="GO:1990281">
    <property type="term" value="C:efflux pump complex"/>
    <property type="evidence" value="ECO:0007669"/>
    <property type="project" value="TreeGrafter"/>
</dbReference>
<comment type="subcellular location">
    <subcellularLocation>
        <location evidence="1">Cell outer membrane</location>
    </subcellularLocation>
</comment>
<dbReference type="Gene3D" id="1.20.1600.10">
    <property type="entry name" value="Outer membrane efflux proteins (OEP)"/>
    <property type="match status" value="1"/>
</dbReference>
<dbReference type="InterPro" id="IPR003423">
    <property type="entry name" value="OMP_efflux"/>
</dbReference>
<dbReference type="GO" id="GO:0015288">
    <property type="term" value="F:porin activity"/>
    <property type="evidence" value="ECO:0007669"/>
    <property type="project" value="TreeGrafter"/>
</dbReference>
<sequence length="432" mass="48453">MKKIFLFIIISLSFYMTGVSQSIYSLEECKKLALENNTKIKNSILDVEMSKQTQKEVFTKLFPNVSAMGFIAKSNEGMLQKQIHMPPILSSFLDPINLEFFKEGKTANISAIQPLFAGGQIVNGNKLARIGVEVNELKVKMTEKEVNQLTEKYFWQIVSLKEKTKTIDAIEAQLNEIHKTVTVAVQAGIATNNDLLKVELKQQSVESARLKVENGIKVSKILLKQHIGVSDSLFDISFSEFPQILSPVQFYSSPNSAVLNRTESQLLDKSVEAAIIQKDMAIGKNYPILAVGASYIYHDLLNNNTDFGMVFATVSVPISSWWGGAHAIKREELKLQQTQNTSQNAKEMMQVEIQAKWNELEEAYKQVLISEKSIVSAQENLRISKDYYNAGMSSLSDLLEAQTALQTTLDQRTEAKTNYQTKLSLYLQAIGK</sequence>
<dbReference type="PANTHER" id="PTHR30026">
    <property type="entry name" value="OUTER MEMBRANE PROTEIN TOLC"/>
    <property type="match status" value="1"/>
</dbReference>
<evidence type="ECO:0000313" key="8">
    <source>
        <dbReference type="EMBL" id="MPL79564.1"/>
    </source>
</evidence>
<dbReference type="SUPFAM" id="SSF56954">
    <property type="entry name" value="Outer membrane efflux proteins (OEP)"/>
    <property type="match status" value="1"/>
</dbReference>
<protein>
    <recommendedName>
        <fullName evidence="9">Outer membrane protein TolC</fullName>
    </recommendedName>
</protein>
<dbReference type="AlphaFoldDB" id="A0A644UKR6"/>
<gene>
    <name evidence="8" type="ORF">SDC9_25448</name>
</gene>